<feature type="domain" description="PIN like" evidence="1">
    <location>
        <begin position="33"/>
        <end position="231"/>
    </location>
</feature>
<dbReference type="Pfam" id="PF18476">
    <property type="entry name" value="PIN_8"/>
    <property type="match status" value="1"/>
</dbReference>
<reference evidence="2" key="1">
    <citation type="submission" date="2020-04" db="EMBL/GenBank/DDBJ databases">
        <title>Deep metagenomics examines the oral microbiome during advanced dental caries in children, revealing novel taxa and co-occurrences with host molecules.</title>
        <authorList>
            <person name="Baker J.L."/>
            <person name="Morton J.T."/>
            <person name="Dinis M."/>
            <person name="Alvarez R."/>
            <person name="Tran N.C."/>
            <person name="Knight R."/>
            <person name="Edlund A."/>
        </authorList>
    </citation>
    <scope>NUCLEOTIDE SEQUENCE</scope>
    <source>
        <strain evidence="2">JCVI_39_bin.18</strain>
    </source>
</reference>
<gene>
    <name evidence="2" type="ORF">HXO61_07560</name>
</gene>
<dbReference type="InterPro" id="IPR041578">
    <property type="entry name" value="PIN_8"/>
</dbReference>
<sequence>MSITRQARTLYSDFVEYKELDRAPLTSIHPGILVAFDSTALASLYNYPTHISDEILRAYSQLRGHAFLPHQALKEFWAALDGASPVPAAAERVRSALASFKETLPEERNSPWSALRSVTHQLDHSIAQIMRILEPTTDTGSINMARREDDTILPRLNRIFTGHVGAAPSPERHEQQCREALAQGHPLLANASFDADFALWNQCVTEATTRVKGTDCVFVTGGVRDTWLRNGPQVRAASGGEPVRQLANRQLLREYAQATGGGVFRIYTVEEILRLASNQYGVTVSDATYSAIRAEQPVAV</sequence>
<evidence type="ECO:0000313" key="2">
    <source>
        <dbReference type="EMBL" id="MBF1657770.1"/>
    </source>
</evidence>
<organism evidence="2 3">
    <name type="scientific">Rothia mucilaginosa</name>
    <dbReference type="NCBI Taxonomy" id="43675"/>
    <lineage>
        <taxon>Bacteria</taxon>
        <taxon>Bacillati</taxon>
        <taxon>Actinomycetota</taxon>
        <taxon>Actinomycetes</taxon>
        <taxon>Micrococcales</taxon>
        <taxon>Micrococcaceae</taxon>
        <taxon>Rothia</taxon>
    </lineage>
</organism>
<proteinExistence type="predicted"/>
<name>A0A930KVJ8_9MICC</name>
<dbReference type="AlphaFoldDB" id="A0A930KVJ8"/>
<accession>A0A930KVJ8</accession>
<protein>
    <submittedName>
        <fullName evidence="2">Cysteinyl-tRNA synthetase</fullName>
    </submittedName>
</protein>
<evidence type="ECO:0000259" key="1">
    <source>
        <dbReference type="Pfam" id="PF18476"/>
    </source>
</evidence>
<dbReference type="RefSeq" id="WP_303945229.1">
    <property type="nucleotide sequence ID" value="NZ_JABZXO010000021.1"/>
</dbReference>
<dbReference type="EMBL" id="JABZXO010000021">
    <property type="protein sequence ID" value="MBF1657770.1"/>
    <property type="molecule type" value="Genomic_DNA"/>
</dbReference>
<evidence type="ECO:0000313" key="3">
    <source>
        <dbReference type="Proteomes" id="UP000770330"/>
    </source>
</evidence>
<comment type="caution">
    <text evidence="2">The sequence shown here is derived from an EMBL/GenBank/DDBJ whole genome shotgun (WGS) entry which is preliminary data.</text>
</comment>
<dbReference type="Proteomes" id="UP000770330">
    <property type="component" value="Unassembled WGS sequence"/>
</dbReference>